<evidence type="ECO:0000256" key="2">
    <source>
        <dbReference type="ARBA" id="ARBA00022679"/>
    </source>
</evidence>
<comment type="caution">
    <text evidence="5">The sequence shown here is derived from an EMBL/GenBank/DDBJ whole genome shotgun (WGS) entry which is preliminary data.</text>
</comment>
<reference evidence="5 6" key="1">
    <citation type="submission" date="2018-06" db="EMBL/GenBank/DDBJ databases">
        <title>Chryseolinea flavus sp. nov., a member of the phylum Bacteroidetes isolated from soil.</title>
        <authorList>
            <person name="Li Y."/>
            <person name="Wang J."/>
        </authorList>
    </citation>
    <scope>NUCLEOTIDE SEQUENCE [LARGE SCALE GENOMIC DNA]</scope>
    <source>
        <strain evidence="5 6">SDU1-6</strain>
    </source>
</reference>
<dbReference type="Proteomes" id="UP000251889">
    <property type="component" value="Unassembled WGS sequence"/>
</dbReference>
<protein>
    <submittedName>
        <fullName evidence="5">Beta-ketoacyl synthase</fullName>
    </submittedName>
</protein>
<dbReference type="InterPro" id="IPR020841">
    <property type="entry name" value="PKS_Beta-ketoAc_synthase_dom"/>
</dbReference>
<keyword evidence="2 3" id="KW-0808">Transferase</keyword>
<organism evidence="5 6">
    <name type="scientific">Pseudochryseolinea flava</name>
    <dbReference type="NCBI Taxonomy" id="2059302"/>
    <lineage>
        <taxon>Bacteria</taxon>
        <taxon>Pseudomonadati</taxon>
        <taxon>Bacteroidota</taxon>
        <taxon>Cytophagia</taxon>
        <taxon>Cytophagales</taxon>
        <taxon>Fulvivirgaceae</taxon>
        <taxon>Pseudochryseolinea</taxon>
    </lineage>
</organism>
<dbReference type="AlphaFoldDB" id="A0A364Y041"/>
<dbReference type="InterPro" id="IPR016039">
    <property type="entry name" value="Thiolase-like"/>
</dbReference>
<dbReference type="SUPFAM" id="SSF53901">
    <property type="entry name" value="Thiolase-like"/>
    <property type="match status" value="1"/>
</dbReference>
<dbReference type="OrthoDB" id="9808669at2"/>
<sequence length="372" mass="39298">MAQPAGCVAMSDVWIISDSIISPLGNSSVENYDAVRKGQSGIKFHETSTLSKTPIHASLITTEANLPFTRFESIAVDAVANAIDGLVLPRDKTIFILSTTKGNIELIDSNPKHARIGLNESAKFIATHFGFTHTQVVSNACISGSLALLVAQRMLAAQQFDHAVVVAAEVLSKFIVSGFQSLHALSPDACRPFDHARTGISLGEAAAAVVLSTTKGKRNLRLAGGGLSNDANHISGPSRTGKELSVAIDHALNSSKVSTTEIDFISAHGTATIFNDEMEAKAFSHSNIQHAPLHSLKGYFGHTLGAAGVVESIIAMHALEQNELIPSMGFESSGVSVPVNVVKKLERRTLNRVLKTASGFGGCNAAIILEKI</sequence>
<dbReference type="GO" id="GO:0004315">
    <property type="term" value="F:3-oxoacyl-[acyl-carrier-protein] synthase activity"/>
    <property type="evidence" value="ECO:0007669"/>
    <property type="project" value="TreeGrafter"/>
</dbReference>
<feature type="domain" description="Ketosynthase family 3 (KS3)" evidence="4">
    <location>
        <begin position="10"/>
        <end position="371"/>
    </location>
</feature>
<evidence type="ECO:0000313" key="6">
    <source>
        <dbReference type="Proteomes" id="UP000251889"/>
    </source>
</evidence>
<dbReference type="InterPro" id="IPR000794">
    <property type="entry name" value="Beta-ketoacyl_synthase"/>
</dbReference>
<accession>A0A364Y041</accession>
<proteinExistence type="inferred from homology"/>
<dbReference type="GO" id="GO:0006633">
    <property type="term" value="P:fatty acid biosynthetic process"/>
    <property type="evidence" value="ECO:0007669"/>
    <property type="project" value="TreeGrafter"/>
</dbReference>
<keyword evidence="6" id="KW-1185">Reference proteome</keyword>
<comment type="similarity">
    <text evidence="1 3">Belongs to the thiolase-like superfamily. Beta-ketoacyl-ACP synthases family.</text>
</comment>
<dbReference type="PANTHER" id="PTHR11712">
    <property type="entry name" value="POLYKETIDE SYNTHASE-RELATED"/>
    <property type="match status" value="1"/>
</dbReference>
<evidence type="ECO:0000256" key="1">
    <source>
        <dbReference type="ARBA" id="ARBA00008467"/>
    </source>
</evidence>
<gene>
    <name evidence="5" type="ORF">DQQ10_16480</name>
</gene>
<dbReference type="PROSITE" id="PS52004">
    <property type="entry name" value="KS3_2"/>
    <property type="match status" value="1"/>
</dbReference>
<evidence type="ECO:0000313" key="5">
    <source>
        <dbReference type="EMBL" id="RAW00144.1"/>
    </source>
</evidence>
<dbReference type="RefSeq" id="WP_112747982.1">
    <property type="nucleotide sequence ID" value="NZ_QMFY01000008.1"/>
</dbReference>
<dbReference type="EMBL" id="QMFY01000008">
    <property type="protein sequence ID" value="RAW00144.1"/>
    <property type="molecule type" value="Genomic_DNA"/>
</dbReference>
<dbReference type="SMART" id="SM00825">
    <property type="entry name" value="PKS_KS"/>
    <property type="match status" value="1"/>
</dbReference>
<name>A0A364Y041_9BACT</name>
<dbReference type="Gene3D" id="3.40.47.10">
    <property type="match status" value="2"/>
</dbReference>
<evidence type="ECO:0000259" key="4">
    <source>
        <dbReference type="PROSITE" id="PS52004"/>
    </source>
</evidence>
<dbReference type="InterPro" id="IPR014030">
    <property type="entry name" value="Ketoacyl_synth_N"/>
</dbReference>
<dbReference type="PANTHER" id="PTHR11712:SF336">
    <property type="entry name" value="3-OXOACYL-[ACYL-CARRIER-PROTEIN] SYNTHASE, MITOCHONDRIAL"/>
    <property type="match status" value="1"/>
</dbReference>
<dbReference type="InterPro" id="IPR014031">
    <property type="entry name" value="Ketoacyl_synth_C"/>
</dbReference>
<dbReference type="Pfam" id="PF02801">
    <property type="entry name" value="Ketoacyl-synt_C"/>
    <property type="match status" value="1"/>
</dbReference>
<evidence type="ECO:0000256" key="3">
    <source>
        <dbReference type="RuleBase" id="RU003694"/>
    </source>
</evidence>
<dbReference type="Pfam" id="PF00109">
    <property type="entry name" value="ketoacyl-synt"/>
    <property type="match status" value="1"/>
</dbReference>